<gene>
    <name evidence="1" type="ORF">PJ311_16175</name>
</gene>
<accession>A0ABT4X738</accession>
<organism evidence="1 2">
    <name type="scientific">Bacillus changyiensis</name>
    <dbReference type="NCBI Taxonomy" id="3004103"/>
    <lineage>
        <taxon>Bacteria</taxon>
        <taxon>Bacillati</taxon>
        <taxon>Bacillota</taxon>
        <taxon>Bacilli</taxon>
        <taxon>Bacillales</taxon>
        <taxon>Bacillaceae</taxon>
        <taxon>Bacillus</taxon>
    </lineage>
</organism>
<keyword evidence="2" id="KW-1185">Reference proteome</keyword>
<dbReference type="RefSeq" id="WP_271341924.1">
    <property type="nucleotide sequence ID" value="NZ_JAQKAB010000012.1"/>
</dbReference>
<protein>
    <submittedName>
        <fullName evidence="1">Uncharacterized protein</fullName>
    </submittedName>
</protein>
<comment type="caution">
    <text evidence="1">The sequence shown here is derived from an EMBL/GenBank/DDBJ whole genome shotgun (WGS) entry which is preliminary data.</text>
</comment>
<evidence type="ECO:0000313" key="2">
    <source>
        <dbReference type="Proteomes" id="UP001211894"/>
    </source>
</evidence>
<evidence type="ECO:0000313" key="1">
    <source>
        <dbReference type="EMBL" id="MDA7028112.1"/>
    </source>
</evidence>
<sequence length="196" mass="21922">MAPTAFAFKNAKYLQFSNELSDVEKAKDIAEAMNKSGQLSSYQLNMVGKGVGEGTEGVLGPKKVKYYRVQSDGESGSFKRLIVNEDGSISVLTKNSSLNLSAVTDEHAQYFLNEVRKGNGYIIEFEVDYWYHDMVMESAIPQYGYKKSVFNQGKTAPKIVDPTKPRPNASSISLEFPPIWNDFFEEVAHNAKILEK</sequence>
<name>A0ABT4X738_9BACI</name>
<proteinExistence type="predicted"/>
<reference evidence="1 2" key="1">
    <citation type="submission" date="2023-01" db="EMBL/GenBank/DDBJ databases">
        <title>Bacillus changyiensis sp. nov., isolated from a coastal deposit.</title>
        <authorList>
            <person name="Xiao G."/>
            <person name="Lai Q."/>
            <person name="Hu Z."/>
            <person name="Shao Z."/>
        </authorList>
    </citation>
    <scope>NUCLEOTIDE SEQUENCE [LARGE SCALE GENOMIC DNA]</scope>
    <source>
        <strain evidence="1 2">CLL-7-23</strain>
    </source>
</reference>
<dbReference type="Proteomes" id="UP001211894">
    <property type="component" value="Unassembled WGS sequence"/>
</dbReference>
<dbReference type="EMBL" id="JAQKAB010000012">
    <property type="protein sequence ID" value="MDA7028112.1"/>
    <property type="molecule type" value="Genomic_DNA"/>
</dbReference>